<accession>A0AAN9TV93</accession>
<evidence type="ECO:0000313" key="2">
    <source>
        <dbReference type="EMBL" id="KAK7591267.1"/>
    </source>
</evidence>
<name>A0AAN9TV93_9HEMI</name>
<proteinExistence type="predicted"/>
<dbReference type="AlphaFoldDB" id="A0AAN9TV93"/>
<reference evidence="2 3" key="1">
    <citation type="submission" date="2024-03" db="EMBL/GenBank/DDBJ databases">
        <title>Adaptation during the transition from Ophiocordyceps entomopathogen to insect associate is accompanied by gene loss and intensified selection.</title>
        <authorList>
            <person name="Ward C.M."/>
            <person name="Onetto C.A."/>
            <person name="Borneman A.R."/>
        </authorList>
    </citation>
    <scope>NUCLEOTIDE SEQUENCE [LARGE SCALE GENOMIC DNA]</scope>
    <source>
        <strain evidence="2">AWRI1</strain>
        <tissue evidence="2">Single Adult Female</tissue>
    </source>
</reference>
<feature type="compositionally biased region" description="Polar residues" evidence="1">
    <location>
        <begin position="140"/>
        <end position="153"/>
    </location>
</feature>
<evidence type="ECO:0000313" key="3">
    <source>
        <dbReference type="Proteomes" id="UP001367676"/>
    </source>
</evidence>
<comment type="caution">
    <text evidence="2">The sequence shown here is derived from an EMBL/GenBank/DDBJ whole genome shotgun (WGS) entry which is preliminary data.</text>
</comment>
<organism evidence="2 3">
    <name type="scientific">Parthenolecanium corni</name>
    <dbReference type="NCBI Taxonomy" id="536013"/>
    <lineage>
        <taxon>Eukaryota</taxon>
        <taxon>Metazoa</taxon>
        <taxon>Ecdysozoa</taxon>
        <taxon>Arthropoda</taxon>
        <taxon>Hexapoda</taxon>
        <taxon>Insecta</taxon>
        <taxon>Pterygota</taxon>
        <taxon>Neoptera</taxon>
        <taxon>Paraneoptera</taxon>
        <taxon>Hemiptera</taxon>
        <taxon>Sternorrhyncha</taxon>
        <taxon>Coccoidea</taxon>
        <taxon>Coccidae</taxon>
        <taxon>Parthenolecanium</taxon>
    </lineage>
</organism>
<sequence>MLLLSCSSIIEDGQKVLSLLKLVFVIFIILLKSAARIPDFVWMNLIPFPSFLFEDTFSKSTKNDTIVAQLSPPEGATVTMVKSKEKVDECNWMDVSEIRADGKTSPRLDGETTVHSERMKSSQHLNGESTPQSDKDNFTRQKYNNGQSSQSEPTKTDSLKNLMLMW</sequence>
<dbReference type="Proteomes" id="UP001367676">
    <property type="component" value="Unassembled WGS sequence"/>
</dbReference>
<feature type="region of interest" description="Disordered" evidence="1">
    <location>
        <begin position="102"/>
        <end position="166"/>
    </location>
</feature>
<feature type="compositionally biased region" description="Basic and acidic residues" evidence="1">
    <location>
        <begin position="102"/>
        <end position="120"/>
    </location>
</feature>
<protein>
    <submittedName>
        <fullName evidence="2">Uncharacterized protein</fullName>
    </submittedName>
</protein>
<dbReference type="EMBL" id="JBBCAQ010000022">
    <property type="protein sequence ID" value="KAK7591267.1"/>
    <property type="molecule type" value="Genomic_DNA"/>
</dbReference>
<evidence type="ECO:0000256" key="1">
    <source>
        <dbReference type="SAM" id="MobiDB-lite"/>
    </source>
</evidence>
<keyword evidence="3" id="KW-1185">Reference proteome</keyword>
<gene>
    <name evidence="2" type="ORF">V9T40_002880</name>
</gene>
<feature type="compositionally biased region" description="Polar residues" evidence="1">
    <location>
        <begin position="122"/>
        <end position="132"/>
    </location>
</feature>